<gene>
    <name evidence="2" type="ordered locus">HMPREF0389_01172</name>
</gene>
<dbReference type="eggNOG" id="COG3275">
    <property type="taxonomic scope" value="Bacteria"/>
</dbReference>
<keyword evidence="1" id="KW-0472">Membrane</keyword>
<evidence type="ECO:0000313" key="2">
    <source>
        <dbReference type="EMBL" id="EFE27920.2"/>
    </source>
</evidence>
<name>D6GST5_FILAD</name>
<feature type="transmembrane region" description="Helical" evidence="1">
    <location>
        <begin position="45"/>
        <end position="62"/>
    </location>
</feature>
<sequence>MIEEVCCIGNRDGGFFLSKENRERQSRKSALSAIGWDVAYGRKENFLAVLFCIHCFFVLEQIDKKRGVFEMKKSKFSTQQLVMGGLLLALAVIVSYQNIYLYPPHSGRITLRFIPIIYGGILLGPQVGLLMGALQDPLTYFLTPGSPGTYFPGFMLTSMLMGFFPGFIIKSIRDAKMWNVTLVAFVSYIITMGLDSLWLSILMGKAYLYFLTTRAIPNLVQVAITVAVLMVLVKRVKIKDFRNE</sequence>
<feature type="transmembrane region" description="Helical" evidence="1">
    <location>
        <begin position="113"/>
        <end position="134"/>
    </location>
</feature>
<keyword evidence="3" id="KW-1185">Reference proteome</keyword>
<evidence type="ECO:0008006" key="4">
    <source>
        <dbReference type="Google" id="ProtNLM"/>
    </source>
</evidence>
<dbReference type="InterPro" id="IPR024529">
    <property type="entry name" value="ECF_trnsprt_substrate-spec"/>
</dbReference>
<dbReference type="AlphaFoldDB" id="D6GST5"/>
<reference evidence="3" key="1">
    <citation type="submission" date="2010-12" db="EMBL/GenBank/DDBJ databases">
        <title>The genome sequence of Filifactor alocis strain ATCC 35896.</title>
        <authorList>
            <consortium name="The Broad Institute Genome Sequencing Platform"/>
            <person name="Ward D."/>
            <person name="Earl A."/>
            <person name="Feldgarden M."/>
            <person name="Young S.K."/>
            <person name="Gargeya S."/>
            <person name="Zeng Q."/>
            <person name="Alvarado L."/>
            <person name="Berlin A."/>
            <person name="Bochicchio J."/>
            <person name="Chapman S.B."/>
            <person name="Chen Z."/>
            <person name="Freedman E."/>
            <person name="Gellesch M."/>
            <person name="Goldberg J."/>
            <person name="Griggs A."/>
            <person name="Gujja S."/>
            <person name="Heilman E."/>
            <person name="Heiman D."/>
            <person name="Howarth C."/>
            <person name="Mehta T."/>
            <person name="Neiman D."/>
            <person name="Pearson M."/>
            <person name="Roberts A."/>
            <person name="Saif S."/>
            <person name="Shea T."/>
            <person name="Shenoy N."/>
            <person name="Sisk P."/>
            <person name="Stolte C."/>
            <person name="Sykes S."/>
            <person name="White J."/>
            <person name="Yandava C."/>
            <person name="Izard J."/>
            <person name="Blanton J.M."/>
            <person name="Baranova O.V."/>
            <person name="Tanner A.C."/>
            <person name="Dewhirst F.E."/>
            <person name="Haas B."/>
            <person name="Nusbaum C."/>
            <person name="Birren B."/>
        </authorList>
    </citation>
    <scope>NUCLEOTIDE SEQUENCE [LARGE SCALE GENOMIC DNA]</scope>
    <source>
        <strain evidence="3">ATCC 35896 / D40 B5</strain>
    </source>
</reference>
<protein>
    <recommendedName>
        <fullName evidence="4">Folate family ECF transporter S component</fullName>
    </recommendedName>
</protein>
<organism evidence="2 3">
    <name type="scientific">Filifactor alocis (strain ATCC 35896 / CCUG 47790 / D40 B5)</name>
    <name type="common">Fusobacterium alocis</name>
    <dbReference type="NCBI Taxonomy" id="546269"/>
    <lineage>
        <taxon>Bacteria</taxon>
        <taxon>Bacillati</taxon>
        <taxon>Bacillota</taxon>
        <taxon>Clostridia</taxon>
        <taxon>Peptostreptococcales</taxon>
        <taxon>Filifactoraceae</taxon>
        <taxon>Filifactor</taxon>
    </lineage>
</organism>
<dbReference type="NCBIfam" id="TIGR04518">
    <property type="entry name" value="ECF_S_folT_fam"/>
    <property type="match status" value="1"/>
</dbReference>
<dbReference type="HOGENOM" id="CLU_098232_2_0_9"/>
<dbReference type="Pfam" id="PF12822">
    <property type="entry name" value="ECF_trnsprt"/>
    <property type="match status" value="1"/>
</dbReference>
<dbReference type="KEGG" id="faa:HMPREF0389_01172"/>
<dbReference type="EMBL" id="CP002390">
    <property type="protein sequence ID" value="EFE27920.2"/>
    <property type="molecule type" value="Genomic_DNA"/>
</dbReference>
<keyword evidence="1" id="KW-1133">Transmembrane helix</keyword>
<proteinExistence type="predicted"/>
<dbReference type="Gene3D" id="1.10.1760.20">
    <property type="match status" value="1"/>
</dbReference>
<dbReference type="GO" id="GO:0022857">
    <property type="term" value="F:transmembrane transporter activity"/>
    <property type="evidence" value="ECO:0007669"/>
    <property type="project" value="InterPro"/>
</dbReference>
<dbReference type="PATRIC" id="fig|546269.5.peg.32"/>
<dbReference type="Proteomes" id="UP000007468">
    <property type="component" value="Chromosome"/>
</dbReference>
<feature type="transmembrane region" description="Helical" evidence="1">
    <location>
        <begin position="149"/>
        <end position="168"/>
    </location>
</feature>
<dbReference type="STRING" id="546269.HMPREF0389_01172"/>
<dbReference type="InterPro" id="IPR030949">
    <property type="entry name" value="ECF_S_folate_fam"/>
</dbReference>
<accession>D6GST5</accession>
<feature type="transmembrane region" description="Helical" evidence="1">
    <location>
        <begin position="215"/>
        <end position="233"/>
    </location>
</feature>
<evidence type="ECO:0000256" key="1">
    <source>
        <dbReference type="SAM" id="Phobius"/>
    </source>
</evidence>
<feature type="transmembrane region" description="Helical" evidence="1">
    <location>
        <begin position="82"/>
        <end position="101"/>
    </location>
</feature>
<evidence type="ECO:0000313" key="3">
    <source>
        <dbReference type="Proteomes" id="UP000007468"/>
    </source>
</evidence>
<feature type="transmembrane region" description="Helical" evidence="1">
    <location>
        <begin position="180"/>
        <end position="203"/>
    </location>
</feature>
<keyword evidence="1" id="KW-0812">Transmembrane</keyword>